<sequence>MKNYHIVFIILLLAFLLYNLVSLIQFREGITSQEIKDTADANASTTIAANKPKPVVKQLKFGIEIQDSMVYNECIKNPAPPPPPPPQSLYYGAGQGMGPGPEQAQARANYDSGYKVLLPFTATFTQLNPNMSYYVSGTSEGAPSQNVDVASFPLTYKNPINASHCNDPNNINSKSADIPATSPTNVTISVETGKFNGFILVAPKNGSLFPKNFTLTITNNNNLQLQLYGQYASGMSDANPIPSNRPIQPTTISKTGFEPKAYDASDNVIRMGGVNLGTEPLVIANTGDVTDTNNNNIGSVTTSNNTIVVHCTNSSDITGLIIYLGHSYVA</sequence>
<evidence type="ECO:0000313" key="1">
    <source>
        <dbReference type="EMBL" id="QHS82703.1"/>
    </source>
</evidence>
<accession>A0A6C0AT94</accession>
<proteinExistence type="predicted"/>
<dbReference type="AlphaFoldDB" id="A0A6C0AT94"/>
<protein>
    <submittedName>
        <fullName evidence="1">Uncharacterized protein</fullName>
    </submittedName>
</protein>
<organism evidence="1">
    <name type="scientific">viral metagenome</name>
    <dbReference type="NCBI Taxonomy" id="1070528"/>
    <lineage>
        <taxon>unclassified sequences</taxon>
        <taxon>metagenomes</taxon>
        <taxon>organismal metagenomes</taxon>
    </lineage>
</organism>
<name>A0A6C0AT94_9ZZZZ</name>
<dbReference type="EMBL" id="MN740804">
    <property type="protein sequence ID" value="QHS82703.1"/>
    <property type="molecule type" value="Genomic_DNA"/>
</dbReference>
<reference evidence="1" key="1">
    <citation type="journal article" date="2020" name="Nature">
        <title>Giant virus diversity and host interactions through global metagenomics.</title>
        <authorList>
            <person name="Schulz F."/>
            <person name="Roux S."/>
            <person name="Paez-Espino D."/>
            <person name="Jungbluth S."/>
            <person name="Walsh D.A."/>
            <person name="Denef V.J."/>
            <person name="McMahon K.D."/>
            <person name="Konstantinidis K.T."/>
            <person name="Eloe-Fadrosh E.A."/>
            <person name="Kyrpides N.C."/>
            <person name="Woyke T."/>
        </authorList>
    </citation>
    <scope>NUCLEOTIDE SEQUENCE</scope>
    <source>
        <strain evidence="1">GVMAG-S-1101171-111</strain>
    </source>
</reference>